<dbReference type="EMBL" id="VEVO01000007">
    <property type="protein sequence ID" value="KAF0039214.1"/>
    <property type="molecule type" value="Genomic_DNA"/>
</dbReference>
<evidence type="ECO:0000313" key="2">
    <source>
        <dbReference type="Proteomes" id="UP000438429"/>
    </source>
</evidence>
<proteinExistence type="predicted"/>
<dbReference type="Proteomes" id="UP000438429">
    <property type="component" value="Unassembled WGS sequence"/>
</dbReference>
<gene>
    <name evidence="1" type="ORF">F2P81_007449</name>
</gene>
<accession>A0A6A4T7N2</accession>
<sequence>MAGTVRTVVNGGAVVRASEEQQSTIVETRGGSLVWLLQASVEERVAAGFNRYTGVLVCILGYTQGDDFSSASEWRSFKAKFTMHVVTSAKKLRVLLSTVV</sequence>
<evidence type="ECO:0000313" key="1">
    <source>
        <dbReference type="EMBL" id="KAF0039214.1"/>
    </source>
</evidence>
<organism evidence="1 2">
    <name type="scientific">Scophthalmus maximus</name>
    <name type="common">Turbot</name>
    <name type="synonym">Psetta maxima</name>
    <dbReference type="NCBI Taxonomy" id="52904"/>
    <lineage>
        <taxon>Eukaryota</taxon>
        <taxon>Metazoa</taxon>
        <taxon>Chordata</taxon>
        <taxon>Craniata</taxon>
        <taxon>Vertebrata</taxon>
        <taxon>Euteleostomi</taxon>
        <taxon>Actinopterygii</taxon>
        <taxon>Neopterygii</taxon>
        <taxon>Teleostei</taxon>
        <taxon>Neoteleostei</taxon>
        <taxon>Acanthomorphata</taxon>
        <taxon>Carangaria</taxon>
        <taxon>Pleuronectiformes</taxon>
        <taxon>Pleuronectoidei</taxon>
        <taxon>Scophthalmidae</taxon>
        <taxon>Scophthalmus</taxon>
    </lineage>
</organism>
<reference evidence="1 2" key="1">
    <citation type="submission" date="2019-06" db="EMBL/GenBank/DDBJ databases">
        <title>Draft genomes of female and male turbot (Scophthalmus maximus).</title>
        <authorList>
            <person name="Xu H."/>
            <person name="Xu X.-W."/>
            <person name="Shao C."/>
            <person name="Chen S."/>
        </authorList>
    </citation>
    <scope>NUCLEOTIDE SEQUENCE [LARGE SCALE GENOMIC DNA]</scope>
    <source>
        <strain evidence="1">Ysfricsl-2016a</strain>
        <tissue evidence="1">Blood</tissue>
    </source>
</reference>
<dbReference type="AlphaFoldDB" id="A0A6A4T7N2"/>
<comment type="caution">
    <text evidence="1">The sequence shown here is derived from an EMBL/GenBank/DDBJ whole genome shotgun (WGS) entry which is preliminary data.</text>
</comment>
<name>A0A6A4T7N2_SCOMX</name>
<protein>
    <submittedName>
        <fullName evidence="1">Uncharacterized protein</fullName>
    </submittedName>
</protein>